<dbReference type="EMBL" id="JARJLG010000095">
    <property type="protein sequence ID" value="KAJ7747125.1"/>
    <property type="molecule type" value="Genomic_DNA"/>
</dbReference>
<dbReference type="Pfam" id="PF00656">
    <property type="entry name" value="Peptidase_C14"/>
    <property type="match status" value="1"/>
</dbReference>
<dbReference type="Proteomes" id="UP001215280">
    <property type="component" value="Unassembled WGS sequence"/>
</dbReference>
<sequence length="248" mass="27816">MGGKIKALFIGCSYDGQDRHMEAGKHDVKVMAKFIKENYNVHDSRVLHEDAPESRQPTKRNILNALKWLVSDLDGIKHVFFYFAGHGGLNSHNVSHICPTDSRKAGHISANTLRDELVGRLGRHHHLTAFFQHCHSGNSLEMPYLYPTPRHLDEGKHHLSCFKNDAKPAVFCFGASNNKLSSHHDQKMSYATKAFVKTCKAGDTVLDVYRAIAGADTSKPEFSTSLSRKEMSIDIGTDIPFLVTSRKW</sequence>
<evidence type="ECO:0000256" key="2">
    <source>
        <dbReference type="ARBA" id="ARBA00022703"/>
    </source>
</evidence>
<gene>
    <name evidence="5" type="ORF">DFH07DRAFT_1037276</name>
</gene>
<comment type="similarity">
    <text evidence="1">Belongs to the peptidase C14B family.</text>
</comment>
<dbReference type="GO" id="GO:0005737">
    <property type="term" value="C:cytoplasm"/>
    <property type="evidence" value="ECO:0007669"/>
    <property type="project" value="TreeGrafter"/>
</dbReference>
<reference evidence="5" key="1">
    <citation type="submission" date="2023-03" db="EMBL/GenBank/DDBJ databases">
        <title>Massive genome expansion in bonnet fungi (Mycena s.s.) driven by repeated elements and novel gene families across ecological guilds.</title>
        <authorList>
            <consortium name="Lawrence Berkeley National Laboratory"/>
            <person name="Harder C.B."/>
            <person name="Miyauchi S."/>
            <person name="Viragh M."/>
            <person name="Kuo A."/>
            <person name="Thoen E."/>
            <person name="Andreopoulos B."/>
            <person name="Lu D."/>
            <person name="Skrede I."/>
            <person name="Drula E."/>
            <person name="Henrissat B."/>
            <person name="Morin E."/>
            <person name="Kohler A."/>
            <person name="Barry K."/>
            <person name="LaButti K."/>
            <person name="Morin E."/>
            <person name="Salamov A."/>
            <person name="Lipzen A."/>
            <person name="Mereny Z."/>
            <person name="Hegedus B."/>
            <person name="Baldrian P."/>
            <person name="Stursova M."/>
            <person name="Weitz H."/>
            <person name="Taylor A."/>
            <person name="Grigoriev I.V."/>
            <person name="Nagy L.G."/>
            <person name="Martin F."/>
            <person name="Kauserud H."/>
        </authorList>
    </citation>
    <scope>NUCLEOTIDE SEQUENCE</scope>
    <source>
        <strain evidence="5">CBHHK188m</strain>
    </source>
</reference>
<comment type="caution">
    <text evidence="5">The sequence shown here is derived from an EMBL/GenBank/DDBJ whole genome shotgun (WGS) entry which is preliminary data.</text>
</comment>
<protein>
    <submittedName>
        <fullName evidence="5">Caspase domain-containing protein</fullName>
    </submittedName>
</protein>
<feature type="domain" description="Peptidase C14 caspase" evidence="4">
    <location>
        <begin position="6"/>
        <end position="210"/>
    </location>
</feature>
<dbReference type="GO" id="GO:0004197">
    <property type="term" value="F:cysteine-type endopeptidase activity"/>
    <property type="evidence" value="ECO:0007669"/>
    <property type="project" value="InterPro"/>
</dbReference>
<evidence type="ECO:0000256" key="3">
    <source>
        <dbReference type="ARBA" id="ARBA00022807"/>
    </source>
</evidence>
<dbReference type="Gene3D" id="3.40.50.12660">
    <property type="match status" value="1"/>
</dbReference>
<dbReference type="AlphaFoldDB" id="A0AAD7IPZ7"/>
<dbReference type="InterPro" id="IPR029030">
    <property type="entry name" value="Caspase-like_dom_sf"/>
</dbReference>
<evidence type="ECO:0000256" key="1">
    <source>
        <dbReference type="ARBA" id="ARBA00009005"/>
    </source>
</evidence>
<keyword evidence="3" id="KW-0645">Protease</keyword>
<dbReference type="PANTHER" id="PTHR48104">
    <property type="entry name" value="METACASPASE-4"/>
    <property type="match status" value="1"/>
</dbReference>
<dbReference type="PANTHER" id="PTHR48104:SF30">
    <property type="entry name" value="METACASPASE-1"/>
    <property type="match status" value="1"/>
</dbReference>
<proteinExistence type="inferred from homology"/>
<dbReference type="GO" id="GO:0006508">
    <property type="term" value="P:proteolysis"/>
    <property type="evidence" value="ECO:0007669"/>
    <property type="project" value="InterPro"/>
</dbReference>
<dbReference type="InterPro" id="IPR011600">
    <property type="entry name" value="Pept_C14_caspase"/>
</dbReference>
<dbReference type="SUPFAM" id="SSF52129">
    <property type="entry name" value="Caspase-like"/>
    <property type="match status" value="1"/>
</dbReference>
<evidence type="ECO:0000259" key="4">
    <source>
        <dbReference type="Pfam" id="PF00656"/>
    </source>
</evidence>
<accession>A0AAD7IPZ7</accession>
<dbReference type="GO" id="GO:0006915">
    <property type="term" value="P:apoptotic process"/>
    <property type="evidence" value="ECO:0007669"/>
    <property type="project" value="UniProtKB-KW"/>
</dbReference>
<keyword evidence="6" id="KW-1185">Reference proteome</keyword>
<dbReference type="InterPro" id="IPR050452">
    <property type="entry name" value="Metacaspase"/>
</dbReference>
<evidence type="ECO:0000313" key="5">
    <source>
        <dbReference type="EMBL" id="KAJ7747125.1"/>
    </source>
</evidence>
<name>A0AAD7IPZ7_9AGAR</name>
<evidence type="ECO:0000313" key="6">
    <source>
        <dbReference type="Proteomes" id="UP001215280"/>
    </source>
</evidence>
<organism evidence="5 6">
    <name type="scientific">Mycena maculata</name>
    <dbReference type="NCBI Taxonomy" id="230809"/>
    <lineage>
        <taxon>Eukaryota</taxon>
        <taxon>Fungi</taxon>
        <taxon>Dikarya</taxon>
        <taxon>Basidiomycota</taxon>
        <taxon>Agaricomycotina</taxon>
        <taxon>Agaricomycetes</taxon>
        <taxon>Agaricomycetidae</taxon>
        <taxon>Agaricales</taxon>
        <taxon>Marasmiineae</taxon>
        <taxon>Mycenaceae</taxon>
        <taxon>Mycena</taxon>
    </lineage>
</organism>
<keyword evidence="3" id="KW-0378">Hydrolase</keyword>
<keyword evidence="2" id="KW-0053">Apoptosis</keyword>
<keyword evidence="3" id="KW-0788">Thiol protease</keyword>